<accession>A0AAV5L538</accession>
<dbReference type="SUPFAM" id="SSF57756">
    <property type="entry name" value="Retrovirus zinc finger-like domains"/>
    <property type="match status" value="1"/>
</dbReference>
<evidence type="ECO:0000256" key="1">
    <source>
        <dbReference type="PROSITE-ProRule" id="PRU00047"/>
    </source>
</evidence>
<dbReference type="PROSITE" id="PS50158">
    <property type="entry name" value="ZF_CCHC"/>
    <property type="match status" value="1"/>
</dbReference>
<dbReference type="PROSITE" id="PS50102">
    <property type="entry name" value="RRM"/>
    <property type="match status" value="1"/>
</dbReference>
<evidence type="ECO:0000259" key="5">
    <source>
        <dbReference type="PROSITE" id="PS50158"/>
    </source>
</evidence>
<feature type="domain" description="RRM" evidence="4">
    <location>
        <begin position="1"/>
        <end position="70"/>
    </location>
</feature>
<feature type="compositionally biased region" description="Low complexity" evidence="3">
    <location>
        <begin position="409"/>
        <end position="451"/>
    </location>
</feature>
<gene>
    <name evidence="6" type="ORF">SLEP1_g40544</name>
</gene>
<feature type="compositionally biased region" description="Basic and acidic residues" evidence="3">
    <location>
        <begin position="310"/>
        <end position="334"/>
    </location>
</feature>
<dbReference type="SMART" id="SM00343">
    <property type="entry name" value="ZnF_C2HC"/>
    <property type="match status" value="1"/>
</dbReference>
<evidence type="ECO:0000259" key="4">
    <source>
        <dbReference type="PROSITE" id="PS50102"/>
    </source>
</evidence>
<dbReference type="InterPro" id="IPR000504">
    <property type="entry name" value="RRM_dom"/>
</dbReference>
<dbReference type="EMBL" id="BPVZ01000093">
    <property type="protein sequence ID" value="GKV31887.1"/>
    <property type="molecule type" value="Genomic_DNA"/>
</dbReference>
<dbReference type="Proteomes" id="UP001054252">
    <property type="component" value="Unassembled WGS sequence"/>
</dbReference>
<dbReference type="InterPro" id="IPR035979">
    <property type="entry name" value="RBD_domain_sf"/>
</dbReference>
<dbReference type="InterPro" id="IPR012677">
    <property type="entry name" value="Nucleotide-bd_a/b_plait_sf"/>
</dbReference>
<keyword evidence="7" id="KW-1185">Reference proteome</keyword>
<feature type="compositionally biased region" description="Basic and acidic residues" evidence="3">
    <location>
        <begin position="345"/>
        <end position="363"/>
    </location>
</feature>
<keyword evidence="1" id="KW-0862">Zinc</keyword>
<feature type="region of interest" description="Disordered" evidence="3">
    <location>
        <begin position="205"/>
        <end position="248"/>
    </location>
</feature>
<dbReference type="InterPro" id="IPR001878">
    <property type="entry name" value="Znf_CCHC"/>
</dbReference>
<dbReference type="PANTHER" id="PTHR48038:SF2">
    <property type="entry name" value="OS02G0536400 PROTEIN"/>
    <property type="match status" value="1"/>
</dbReference>
<dbReference type="Gene3D" id="3.30.70.330">
    <property type="match status" value="1"/>
</dbReference>
<organism evidence="6 7">
    <name type="scientific">Rubroshorea leprosula</name>
    <dbReference type="NCBI Taxonomy" id="152421"/>
    <lineage>
        <taxon>Eukaryota</taxon>
        <taxon>Viridiplantae</taxon>
        <taxon>Streptophyta</taxon>
        <taxon>Embryophyta</taxon>
        <taxon>Tracheophyta</taxon>
        <taxon>Spermatophyta</taxon>
        <taxon>Magnoliopsida</taxon>
        <taxon>eudicotyledons</taxon>
        <taxon>Gunneridae</taxon>
        <taxon>Pentapetalae</taxon>
        <taxon>rosids</taxon>
        <taxon>malvids</taxon>
        <taxon>Malvales</taxon>
        <taxon>Dipterocarpaceae</taxon>
        <taxon>Rubroshorea</taxon>
    </lineage>
</organism>
<proteinExistence type="predicted"/>
<dbReference type="AlphaFoldDB" id="A0AAV5L538"/>
<dbReference type="SMART" id="SM00360">
    <property type="entry name" value="RRM"/>
    <property type="match status" value="1"/>
</dbReference>
<dbReference type="GO" id="GO:0003723">
    <property type="term" value="F:RNA binding"/>
    <property type="evidence" value="ECO:0007669"/>
    <property type="project" value="UniProtKB-UniRule"/>
</dbReference>
<dbReference type="Pfam" id="PF00098">
    <property type="entry name" value="zf-CCHC"/>
    <property type="match status" value="1"/>
</dbReference>
<dbReference type="Gene3D" id="4.10.60.10">
    <property type="entry name" value="Zinc finger, CCHC-type"/>
    <property type="match status" value="1"/>
</dbReference>
<dbReference type="GO" id="GO:0008270">
    <property type="term" value="F:zinc ion binding"/>
    <property type="evidence" value="ECO:0007669"/>
    <property type="project" value="UniProtKB-KW"/>
</dbReference>
<reference evidence="6 7" key="1">
    <citation type="journal article" date="2021" name="Commun. Biol.">
        <title>The genome of Shorea leprosula (Dipterocarpaceae) highlights the ecological relevance of drought in aseasonal tropical rainforests.</title>
        <authorList>
            <person name="Ng K.K.S."/>
            <person name="Kobayashi M.J."/>
            <person name="Fawcett J.A."/>
            <person name="Hatakeyama M."/>
            <person name="Paape T."/>
            <person name="Ng C.H."/>
            <person name="Ang C.C."/>
            <person name="Tnah L.H."/>
            <person name="Lee C.T."/>
            <person name="Nishiyama T."/>
            <person name="Sese J."/>
            <person name="O'Brien M.J."/>
            <person name="Copetti D."/>
            <person name="Mohd Noor M.I."/>
            <person name="Ong R.C."/>
            <person name="Putra M."/>
            <person name="Sireger I.Z."/>
            <person name="Indrioko S."/>
            <person name="Kosugi Y."/>
            <person name="Izuno A."/>
            <person name="Isagi Y."/>
            <person name="Lee S.L."/>
            <person name="Shimizu K.K."/>
        </authorList>
    </citation>
    <scope>NUCLEOTIDE SEQUENCE [LARGE SCALE GENOMIC DNA]</scope>
    <source>
        <strain evidence="6">214</strain>
    </source>
</reference>
<dbReference type="Pfam" id="PF00076">
    <property type="entry name" value="RRM_1"/>
    <property type="match status" value="1"/>
</dbReference>
<keyword evidence="1" id="KW-0479">Metal-binding</keyword>
<sequence>MSLYIGPLSPRIRKDELEHVFRRFGRCNVRMKDGFGFIIFDFAPDAGKALRALQGRNICGQPLTLSWSNKQPRSFKRFASFDRSNGYGPPRGRDSMRGGGYGNRKKGLNGQRDYKMGIRMEESEERRLHSAGLLNEETDYHQVDGKECIKEEHPDYQEDLLNGGDHVEANTVYNDRWDGRLNDLSNGNGVGHDLEFDRYDPYKAYEGKDKNENHYHADSGGSSALHGSQEKIGRPLSGEETLKPPDSKKSWQTCYRCGGLGHKKRDCPYKTRPGRKLNRFRSRDDDDIDRRGREDDLERFGCSPRGKLHSNRDTRSMGQLENDRKTSGSGEHGRLIGSGSSLVGEKADRAWREDDGEKKRDRSATPIRHTAKRARRFGSSPSDCIASRSNSKSKSLKHEPHSGSHFRLRSVLSRSRSSSSLSKSHLPSHCSQSRSYKSSSKSCSSVSLSVSPDKHLPSHPKKMQLNLEGNLENSIHAESKEIMVEKGQPVEDNEKLENDELQNGFGTVNNGNVASLARVEGEVKRNEPKQKDNIENNLTTRSMHEPPNLSIPLSEKGVRTTESISPQCLRETKGCEDFDAFMRKDMAVPTNKLDTELPASFRSLDSTSMSSEEMCMVLDHYGLELPDENEKHLSVQTYFGSARLWPWEIVYYRRLKKGPISTKNYARRVAQNKEFGIVDKYIRSSSGWAELNHPEEYL</sequence>
<feature type="compositionally biased region" description="Polar residues" evidence="3">
    <location>
        <begin position="379"/>
        <end position="393"/>
    </location>
</feature>
<keyword evidence="1" id="KW-0863">Zinc-finger</keyword>
<feature type="region of interest" description="Disordered" evidence="3">
    <location>
        <begin position="265"/>
        <end position="461"/>
    </location>
</feature>
<evidence type="ECO:0000313" key="7">
    <source>
        <dbReference type="Proteomes" id="UP001054252"/>
    </source>
</evidence>
<feature type="compositionally biased region" description="Basic and acidic residues" evidence="3">
    <location>
        <begin position="281"/>
        <end position="299"/>
    </location>
</feature>
<dbReference type="InterPro" id="IPR036875">
    <property type="entry name" value="Znf_CCHC_sf"/>
</dbReference>
<name>A0AAV5L538_9ROSI</name>
<comment type="caution">
    <text evidence="6">The sequence shown here is derived from an EMBL/GenBank/DDBJ whole genome shotgun (WGS) entry which is preliminary data.</text>
</comment>
<feature type="compositionally biased region" description="Basic and acidic residues" evidence="3">
    <location>
        <begin position="205"/>
        <end position="217"/>
    </location>
</feature>
<evidence type="ECO:0000256" key="2">
    <source>
        <dbReference type="PROSITE-ProRule" id="PRU00176"/>
    </source>
</evidence>
<dbReference type="SUPFAM" id="SSF54928">
    <property type="entry name" value="RNA-binding domain, RBD"/>
    <property type="match status" value="1"/>
</dbReference>
<dbReference type="PANTHER" id="PTHR48038">
    <property type="entry name" value="RIBONUCLEOPROTEIN RB97D"/>
    <property type="match status" value="1"/>
</dbReference>
<evidence type="ECO:0000256" key="3">
    <source>
        <dbReference type="SAM" id="MobiDB-lite"/>
    </source>
</evidence>
<keyword evidence="2" id="KW-0694">RNA-binding</keyword>
<evidence type="ECO:0000313" key="6">
    <source>
        <dbReference type="EMBL" id="GKV31887.1"/>
    </source>
</evidence>
<feature type="domain" description="CCHC-type" evidence="5">
    <location>
        <begin position="254"/>
        <end position="268"/>
    </location>
</feature>
<protein>
    <submittedName>
        <fullName evidence="6">Uncharacterized protein</fullName>
    </submittedName>
</protein>
<feature type="region of interest" description="Disordered" evidence="3">
    <location>
        <begin position="80"/>
        <end position="108"/>
    </location>
</feature>